<accession>A0A072P989</accession>
<evidence type="ECO:0000256" key="2">
    <source>
        <dbReference type="SAM" id="MobiDB-lite"/>
    </source>
</evidence>
<organism evidence="3 4">
    <name type="scientific">Exophiala aquamarina CBS 119918</name>
    <dbReference type="NCBI Taxonomy" id="1182545"/>
    <lineage>
        <taxon>Eukaryota</taxon>
        <taxon>Fungi</taxon>
        <taxon>Dikarya</taxon>
        <taxon>Ascomycota</taxon>
        <taxon>Pezizomycotina</taxon>
        <taxon>Eurotiomycetes</taxon>
        <taxon>Chaetothyriomycetidae</taxon>
        <taxon>Chaetothyriales</taxon>
        <taxon>Herpotrichiellaceae</taxon>
        <taxon>Exophiala</taxon>
    </lineage>
</organism>
<evidence type="ECO:0008006" key="5">
    <source>
        <dbReference type="Google" id="ProtNLM"/>
    </source>
</evidence>
<proteinExistence type="predicted"/>
<dbReference type="PANTHER" id="PTHR42749:SF8">
    <property type="entry name" value="HSP70 FAMILY PROTEIN (AFU_ORTHOLOGUE AFUA_3G13740)"/>
    <property type="match status" value="1"/>
</dbReference>
<protein>
    <recommendedName>
        <fullName evidence="5">Hsp70-like protein</fullName>
    </recommendedName>
</protein>
<dbReference type="OrthoDB" id="2963168at2759"/>
<evidence type="ECO:0000256" key="1">
    <source>
        <dbReference type="SAM" id="Coils"/>
    </source>
</evidence>
<dbReference type="STRING" id="1182545.A0A072P989"/>
<dbReference type="AlphaFoldDB" id="A0A072P989"/>
<gene>
    <name evidence="3" type="ORF">A1O9_08579</name>
</gene>
<sequence length="392" mass="43723">MAHSNSSLTAQSLTEPLFRRIRPSASVQSCSIEDNPQIAHSVSGQHPDIIRRNTDGEVNDQASIPIHSSSSQGSKFLLAVDFGTTYSTVSYAKINQGIDSTSLGINDIQCIDSYAKAVGRTDSRNNCRIDNVPTEILYIGPAISTADIHDSDSDPDSDTLSETSSFSIVVPEADENGKGIGRPRQKKRKRRAAKTGTDIAQRKWTRPREISLKWGFHVQDMQKYPQQLQSYQSSEAVKLIKLSLGDEAKHLTEKRKELAEQVERLQSLHFVQNRDHILQDYLTRLLNHARSVLRENSGLNDHSELEFVLCVPVSWSESACRIMHDAMARAIQNCRLESLEENVISNLFIVSEPEAAAQFVLASLGRNGRLSKNEVFILLDAGGAQWILRRTE</sequence>
<comment type="caution">
    <text evidence="3">The sequence shown here is derived from an EMBL/GenBank/DDBJ whole genome shotgun (WGS) entry which is preliminary data.</text>
</comment>
<evidence type="ECO:0000313" key="3">
    <source>
        <dbReference type="EMBL" id="KEF55828.1"/>
    </source>
</evidence>
<dbReference type="RefSeq" id="XP_013258418.1">
    <property type="nucleotide sequence ID" value="XM_013402964.1"/>
</dbReference>
<feature type="compositionally biased region" description="Basic residues" evidence="2">
    <location>
        <begin position="181"/>
        <end position="193"/>
    </location>
</feature>
<keyword evidence="4" id="KW-1185">Reference proteome</keyword>
<feature type="coiled-coil region" evidence="1">
    <location>
        <begin position="241"/>
        <end position="268"/>
    </location>
</feature>
<name>A0A072P989_9EURO</name>
<dbReference type="PANTHER" id="PTHR42749">
    <property type="entry name" value="CELL SHAPE-DETERMINING PROTEIN MREB"/>
    <property type="match status" value="1"/>
</dbReference>
<dbReference type="EMBL" id="AMGV01000007">
    <property type="protein sequence ID" value="KEF55828.1"/>
    <property type="molecule type" value="Genomic_DNA"/>
</dbReference>
<dbReference type="GeneID" id="25283491"/>
<dbReference type="VEuPathDB" id="FungiDB:A1O9_08579"/>
<dbReference type="CDD" id="cd10170">
    <property type="entry name" value="ASKHA_NBD_HSP70"/>
    <property type="match status" value="1"/>
</dbReference>
<dbReference type="Proteomes" id="UP000027920">
    <property type="component" value="Unassembled WGS sequence"/>
</dbReference>
<keyword evidence="1" id="KW-0175">Coiled coil</keyword>
<dbReference type="HOGENOM" id="CLU_750428_0_0_1"/>
<feature type="region of interest" description="Disordered" evidence="2">
    <location>
        <begin position="33"/>
        <end position="52"/>
    </location>
</feature>
<evidence type="ECO:0000313" key="4">
    <source>
        <dbReference type="Proteomes" id="UP000027920"/>
    </source>
</evidence>
<feature type="compositionally biased region" description="Polar residues" evidence="2">
    <location>
        <begin position="33"/>
        <end position="44"/>
    </location>
</feature>
<feature type="region of interest" description="Disordered" evidence="2">
    <location>
        <begin position="147"/>
        <end position="199"/>
    </location>
</feature>
<dbReference type="Gene3D" id="3.30.420.40">
    <property type="match status" value="1"/>
</dbReference>
<reference evidence="3 4" key="1">
    <citation type="submission" date="2013-03" db="EMBL/GenBank/DDBJ databases">
        <title>The Genome Sequence of Exophiala aquamarina CBS 119918.</title>
        <authorList>
            <consortium name="The Broad Institute Genomics Platform"/>
            <person name="Cuomo C."/>
            <person name="de Hoog S."/>
            <person name="Gorbushina A."/>
            <person name="Walker B."/>
            <person name="Young S.K."/>
            <person name="Zeng Q."/>
            <person name="Gargeya S."/>
            <person name="Fitzgerald M."/>
            <person name="Haas B."/>
            <person name="Abouelleil A."/>
            <person name="Allen A.W."/>
            <person name="Alvarado L."/>
            <person name="Arachchi H.M."/>
            <person name="Berlin A.M."/>
            <person name="Chapman S.B."/>
            <person name="Gainer-Dewar J."/>
            <person name="Goldberg J."/>
            <person name="Griggs A."/>
            <person name="Gujja S."/>
            <person name="Hansen M."/>
            <person name="Howarth C."/>
            <person name="Imamovic A."/>
            <person name="Ireland A."/>
            <person name="Larimer J."/>
            <person name="McCowan C."/>
            <person name="Murphy C."/>
            <person name="Pearson M."/>
            <person name="Poon T.W."/>
            <person name="Priest M."/>
            <person name="Roberts A."/>
            <person name="Saif S."/>
            <person name="Shea T."/>
            <person name="Sisk P."/>
            <person name="Sykes S."/>
            <person name="Wortman J."/>
            <person name="Nusbaum C."/>
            <person name="Birren B."/>
        </authorList>
    </citation>
    <scope>NUCLEOTIDE SEQUENCE [LARGE SCALE GENOMIC DNA]</scope>
    <source>
        <strain evidence="3 4">CBS 119918</strain>
    </source>
</reference>